<evidence type="ECO:0000256" key="1">
    <source>
        <dbReference type="SAM" id="Coils"/>
    </source>
</evidence>
<evidence type="ECO:0000313" key="4">
    <source>
        <dbReference type="Proteomes" id="UP000054248"/>
    </source>
</evidence>
<feature type="region of interest" description="Disordered" evidence="2">
    <location>
        <begin position="232"/>
        <end position="300"/>
    </location>
</feature>
<protein>
    <submittedName>
        <fullName evidence="3">Uncharacterized protein</fullName>
    </submittedName>
</protein>
<proteinExistence type="predicted"/>
<evidence type="ECO:0000313" key="3">
    <source>
        <dbReference type="EMBL" id="KIO23101.1"/>
    </source>
</evidence>
<reference evidence="4" key="2">
    <citation type="submission" date="2015-01" db="EMBL/GenBank/DDBJ databases">
        <title>Evolutionary Origins and Diversification of the Mycorrhizal Mutualists.</title>
        <authorList>
            <consortium name="DOE Joint Genome Institute"/>
            <consortium name="Mycorrhizal Genomics Consortium"/>
            <person name="Kohler A."/>
            <person name="Kuo A."/>
            <person name="Nagy L.G."/>
            <person name="Floudas D."/>
            <person name="Copeland A."/>
            <person name="Barry K.W."/>
            <person name="Cichocki N."/>
            <person name="Veneault-Fourrey C."/>
            <person name="LaButti K."/>
            <person name="Lindquist E.A."/>
            <person name="Lipzen A."/>
            <person name="Lundell T."/>
            <person name="Morin E."/>
            <person name="Murat C."/>
            <person name="Riley R."/>
            <person name="Ohm R."/>
            <person name="Sun H."/>
            <person name="Tunlid A."/>
            <person name="Henrissat B."/>
            <person name="Grigoriev I.V."/>
            <person name="Hibbett D.S."/>
            <person name="Martin F."/>
        </authorList>
    </citation>
    <scope>NUCLEOTIDE SEQUENCE [LARGE SCALE GENOMIC DNA]</scope>
    <source>
        <strain evidence="4">MUT 4182</strain>
    </source>
</reference>
<gene>
    <name evidence="3" type="ORF">M407DRAFT_27427</name>
</gene>
<dbReference type="STRING" id="1051891.A0A0C3QCH9"/>
<sequence length="352" mass="38221">MPGDLTATLLGRVAGENASDLTNLSEASDRRVAAELREQADTLRHIKEVQPHSEDLDAQLRTAVDEGQQAFTALKQATPENKRTMRDHALEAGQVPGHKVAEAGDDRAVLERQLAEARTQLEQRSKEISGLKVDLEIRRADQVRVEEDLKALERQKKEQESALKLQVESLKREVKEGRAAIVELRRRMVAQERVTTEIINVATKMRDVNVEAMTNCQNYILGPKHASANTVTVGSTSTGADPLGVGIPLPITSGTSDMLSTSQPPSSASSPPSTPSTIHAASPARSVAANSAGQPAAGPLSPQEALAGLAAFDLEAFTDMINKTGHTIRKWQKQCKEYRDRAKGKIAFQKFQ</sequence>
<evidence type="ECO:0000256" key="2">
    <source>
        <dbReference type="SAM" id="MobiDB-lite"/>
    </source>
</evidence>
<dbReference type="AlphaFoldDB" id="A0A0C3QCH9"/>
<dbReference type="Proteomes" id="UP000054248">
    <property type="component" value="Unassembled WGS sequence"/>
</dbReference>
<feature type="coiled-coil region" evidence="1">
    <location>
        <begin position="100"/>
        <end position="187"/>
    </location>
</feature>
<dbReference type="OrthoDB" id="447953at2759"/>
<organism evidence="3 4">
    <name type="scientific">Tulasnella calospora MUT 4182</name>
    <dbReference type="NCBI Taxonomy" id="1051891"/>
    <lineage>
        <taxon>Eukaryota</taxon>
        <taxon>Fungi</taxon>
        <taxon>Dikarya</taxon>
        <taxon>Basidiomycota</taxon>
        <taxon>Agaricomycotina</taxon>
        <taxon>Agaricomycetes</taxon>
        <taxon>Cantharellales</taxon>
        <taxon>Tulasnellaceae</taxon>
        <taxon>Tulasnella</taxon>
    </lineage>
</organism>
<feature type="compositionally biased region" description="Low complexity" evidence="2">
    <location>
        <begin position="260"/>
        <end position="284"/>
    </location>
</feature>
<accession>A0A0C3QCH9</accession>
<dbReference type="EMBL" id="KN823093">
    <property type="protein sequence ID" value="KIO23101.1"/>
    <property type="molecule type" value="Genomic_DNA"/>
</dbReference>
<reference evidence="3 4" key="1">
    <citation type="submission" date="2014-04" db="EMBL/GenBank/DDBJ databases">
        <authorList>
            <consortium name="DOE Joint Genome Institute"/>
            <person name="Kuo A."/>
            <person name="Girlanda M."/>
            <person name="Perotto S."/>
            <person name="Kohler A."/>
            <person name="Nagy L.G."/>
            <person name="Floudas D."/>
            <person name="Copeland A."/>
            <person name="Barry K.W."/>
            <person name="Cichocki N."/>
            <person name="Veneault-Fourrey C."/>
            <person name="LaButti K."/>
            <person name="Lindquist E.A."/>
            <person name="Lipzen A."/>
            <person name="Lundell T."/>
            <person name="Morin E."/>
            <person name="Murat C."/>
            <person name="Sun H."/>
            <person name="Tunlid A."/>
            <person name="Henrissat B."/>
            <person name="Grigoriev I.V."/>
            <person name="Hibbett D.S."/>
            <person name="Martin F."/>
            <person name="Nordberg H.P."/>
            <person name="Cantor M.N."/>
            <person name="Hua S.X."/>
        </authorList>
    </citation>
    <scope>NUCLEOTIDE SEQUENCE [LARGE SCALE GENOMIC DNA]</scope>
    <source>
        <strain evidence="3 4">MUT 4182</strain>
    </source>
</reference>
<name>A0A0C3QCH9_9AGAM</name>
<dbReference type="HOGENOM" id="CLU_787996_0_0_1"/>
<keyword evidence="4" id="KW-1185">Reference proteome</keyword>
<keyword evidence="1" id="KW-0175">Coiled coil</keyword>